<dbReference type="RefSeq" id="WP_124703680.1">
    <property type="nucleotide sequence ID" value="NZ_BGOW01000003.1"/>
</dbReference>
<sequence length="316" mass="36266">MNYHAELALIKQNFEQLLTLCDPNSACDWRPSESQRLAYVPLAERVLRAIDRVRNLERRKLLQEGQPQEYVPHSILFYIRDQVDPRVSALKEALDRLDPDGAFVRQLLDELDHVTCPVNQTFETGIEQVRELIDRNPDRDFDSWLNPDTACEVIDSSLISFDPDSWLDRARELAPIRTHKKDVLLPSHVRLRIEELNRAYVFGCWLSVLALSRAILEYAVLDNIHKFDIAPTWPAVGRDPKGRTKKLADLIEDLTPHVPALSKGMDKLRDYGNDYMHPKKSQMSKETLFQCKSAAKDAVKTVVDVVEGLYLVQKPG</sequence>
<dbReference type="Proteomes" id="UP000286806">
    <property type="component" value="Unassembled WGS sequence"/>
</dbReference>
<protein>
    <recommendedName>
        <fullName evidence="3">DUF4145 domain-containing protein</fullName>
    </recommendedName>
</protein>
<proteinExistence type="predicted"/>
<dbReference type="EMBL" id="BGOW01000003">
    <property type="protein sequence ID" value="GBL44842.1"/>
    <property type="molecule type" value="Genomic_DNA"/>
</dbReference>
<reference evidence="1 2" key="1">
    <citation type="journal article" date="2019" name="Front. Microbiol.">
        <title>Genomes of Neutrophilic Sulfur-Oxidizing Chemolithoautotrophs Representing 9 Proteobacterial Species From 8 Genera.</title>
        <authorList>
            <person name="Watanabe T."/>
            <person name="Kojima H."/>
            <person name="Umezawa K."/>
            <person name="Hori C."/>
            <person name="Takasuka T.E."/>
            <person name="Kato Y."/>
            <person name="Fukui M."/>
        </authorList>
    </citation>
    <scope>NUCLEOTIDE SEQUENCE [LARGE SCALE GENOMIC DNA]</scope>
    <source>
        <strain evidence="1 2">TTN</strain>
    </source>
</reference>
<evidence type="ECO:0000313" key="1">
    <source>
        <dbReference type="EMBL" id="GBL44842.1"/>
    </source>
</evidence>
<evidence type="ECO:0008006" key="3">
    <source>
        <dbReference type="Google" id="ProtNLM"/>
    </source>
</evidence>
<dbReference type="OrthoDB" id="9774475at2"/>
<dbReference type="AlphaFoldDB" id="A0A401JB01"/>
<gene>
    <name evidence="1" type="ORF">SFMTTN_0643</name>
</gene>
<comment type="caution">
    <text evidence="1">The sequence shown here is derived from an EMBL/GenBank/DDBJ whole genome shotgun (WGS) entry which is preliminary data.</text>
</comment>
<keyword evidence="2" id="KW-1185">Reference proteome</keyword>
<accession>A0A401JB01</accession>
<name>A0A401JB01_9PROT</name>
<organism evidence="1 2">
    <name type="scientific">Sulfuriferula multivorans</name>
    <dbReference type="NCBI Taxonomy" id="1559896"/>
    <lineage>
        <taxon>Bacteria</taxon>
        <taxon>Pseudomonadati</taxon>
        <taxon>Pseudomonadota</taxon>
        <taxon>Betaproteobacteria</taxon>
        <taxon>Nitrosomonadales</taxon>
        <taxon>Sulfuricellaceae</taxon>
        <taxon>Sulfuriferula</taxon>
    </lineage>
</organism>
<evidence type="ECO:0000313" key="2">
    <source>
        <dbReference type="Proteomes" id="UP000286806"/>
    </source>
</evidence>